<evidence type="ECO:0000256" key="11">
    <source>
        <dbReference type="ARBA" id="ARBA00023136"/>
    </source>
</evidence>
<comment type="subcellular location">
    <subcellularLocation>
        <location evidence="2">Cell inner membrane</location>
        <topology evidence="2">Multi-pass membrane protein</topology>
    </subcellularLocation>
</comment>
<dbReference type="PANTHER" id="PTHR30070:SF1">
    <property type="entry name" value="CYTOCHROME C BIOGENESIS B-RELATED"/>
    <property type="match status" value="1"/>
</dbReference>
<evidence type="ECO:0000256" key="5">
    <source>
        <dbReference type="ARBA" id="ARBA00022448"/>
    </source>
</evidence>
<feature type="transmembrane region" description="Helical" evidence="13">
    <location>
        <begin position="99"/>
        <end position="120"/>
    </location>
</feature>
<dbReference type="PANTHER" id="PTHR30070">
    <property type="entry name" value="HEME EXPORTER PROTEIN B"/>
    <property type="match status" value="1"/>
</dbReference>
<feature type="transmembrane region" description="Helical" evidence="13">
    <location>
        <begin position="193"/>
        <end position="216"/>
    </location>
</feature>
<keyword evidence="8 13" id="KW-0812">Transmembrane</keyword>
<evidence type="ECO:0000256" key="6">
    <source>
        <dbReference type="ARBA" id="ARBA00022475"/>
    </source>
</evidence>
<protein>
    <recommendedName>
        <fullName evidence="4 12">Heme exporter protein B</fullName>
    </recommendedName>
</protein>
<keyword evidence="11 12" id="KW-0472">Membrane</keyword>
<dbReference type="Proteomes" id="UP001595799">
    <property type="component" value="Unassembled WGS sequence"/>
</dbReference>
<evidence type="ECO:0000256" key="3">
    <source>
        <dbReference type="ARBA" id="ARBA00010544"/>
    </source>
</evidence>
<comment type="function">
    <text evidence="1 12">Required for the export of heme to the periplasm for the biogenesis of c-type cytochromes.</text>
</comment>
<evidence type="ECO:0000313" key="15">
    <source>
        <dbReference type="Proteomes" id="UP001595799"/>
    </source>
</evidence>
<evidence type="ECO:0000256" key="12">
    <source>
        <dbReference type="PIRNR" id="PIRNR002764"/>
    </source>
</evidence>
<evidence type="ECO:0000256" key="1">
    <source>
        <dbReference type="ARBA" id="ARBA00002442"/>
    </source>
</evidence>
<reference evidence="15" key="1">
    <citation type="journal article" date="2019" name="Int. J. Syst. Evol. Microbiol.">
        <title>The Global Catalogue of Microorganisms (GCM) 10K type strain sequencing project: providing services to taxonomists for standard genome sequencing and annotation.</title>
        <authorList>
            <consortium name="The Broad Institute Genomics Platform"/>
            <consortium name="The Broad Institute Genome Sequencing Center for Infectious Disease"/>
            <person name="Wu L."/>
            <person name="Ma J."/>
        </authorList>
    </citation>
    <scope>NUCLEOTIDE SEQUENCE [LARGE SCALE GENOMIC DNA]</scope>
    <source>
        <strain evidence="15">CECT 8472</strain>
    </source>
</reference>
<dbReference type="PIRSF" id="PIRSF002764">
    <property type="entry name" value="CcmB"/>
    <property type="match status" value="1"/>
</dbReference>
<dbReference type="InterPro" id="IPR003544">
    <property type="entry name" value="Cyt_c_biogenesis_CcmB"/>
</dbReference>
<keyword evidence="15" id="KW-1185">Reference proteome</keyword>
<dbReference type="EMBL" id="JBHSCW010000004">
    <property type="protein sequence ID" value="MFC4351862.1"/>
    <property type="molecule type" value="Genomic_DNA"/>
</dbReference>
<dbReference type="RefSeq" id="WP_382422207.1">
    <property type="nucleotide sequence ID" value="NZ_JBHSCW010000004.1"/>
</dbReference>
<keyword evidence="6 12" id="KW-1003">Cell membrane</keyword>
<dbReference type="InterPro" id="IPR026031">
    <property type="entry name" value="Cyt_c_CcmB_bac"/>
</dbReference>
<evidence type="ECO:0000256" key="4">
    <source>
        <dbReference type="ARBA" id="ARBA00016452"/>
    </source>
</evidence>
<feature type="transmembrane region" description="Helical" evidence="13">
    <location>
        <begin position="46"/>
        <end position="67"/>
    </location>
</feature>
<keyword evidence="9 12" id="KW-0201">Cytochrome c-type biogenesis</keyword>
<comment type="caution">
    <text evidence="14">The sequence shown here is derived from an EMBL/GenBank/DDBJ whole genome shotgun (WGS) entry which is preliminary data.</text>
</comment>
<evidence type="ECO:0000256" key="10">
    <source>
        <dbReference type="ARBA" id="ARBA00022989"/>
    </source>
</evidence>
<feature type="transmembrane region" description="Helical" evidence="13">
    <location>
        <begin position="160"/>
        <end position="181"/>
    </location>
</feature>
<keyword evidence="10 13" id="KW-1133">Transmembrane helix</keyword>
<evidence type="ECO:0000256" key="8">
    <source>
        <dbReference type="ARBA" id="ARBA00022692"/>
    </source>
</evidence>
<evidence type="ECO:0000313" key="14">
    <source>
        <dbReference type="EMBL" id="MFC4351862.1"/>
    </source>
</evidence>
<keyword evidence="5 12" id="KW-0813">Transport</keyword>
<dbReference type="NCBIfam" id="TIGR01190">
    <property type="entry name" value="ccmB"/>
    <property type="match status" value="1"/>
</dbReference>
<evidence type="ECO:0000256" key="7">
    <source>
        <dbReference type="ARBA" id="ARBA00022519"/>
    </source>
</evidence>
<gene>
    <name evidence="14" type="primary">ccmB</name>
    <name evidence="14" type="ORF">ACFOW6_09945</name>
</gene>
<dbReference type="PRINTS" id="PR01414">
    <property type="entry name" value="CCMBBIOGNSIS"/>
</dbReference>
<feature type="transmembrane region" description="Helical" evidence="13">
    <location>
        <begin position="21"/>
        <end position="40"/>
    </location>
</feature>
<keyword evidence="7 12" id="KW-0997">Cell inner membrane</keyword>
<evidence type="ECO:0000256" key="2">
    <source>
        <dbReference type="ARBA" id="ARBA00004429"/>
    </source>
</evidence>
<name>A0ABV8UKP1_9PROT</name>
<proteinExistence type="inferred from homology"/>
<feature type="transmembrane region" description="Helical" evidence="13">
    <location>
        <begin position="126"/>
        <end position="153"/>
    </location>
</feature>
<sequence length="221" mass="22650">MSSLLALLGRDLRLALRQSGDVLLAVLFFILGAALFPFAVGPEPNLLLRLGPGLIWVMALLSVLLSLDRLFAPDHEDGTLDLLLLAPVPLEGIVLARIVAHWMVSGGPLLLATPLLAVFFGVPSHALPVLLGSLLLGTLALSALGALGAALTLGARRAGVLVPLLVLPLYIPVLIFGAGAVDAVLTGLAARPHLLLLAAVLVLALPLAAFAGAAALRQAAE</sequence>
<evidence type="ECO:0000256" key="13">
    <source>
        <dbReference type="SAM" id="Phobius"/>
    </source>
</evidence>
<organism evidence="14 15">
    <name type="scientific">Fodinicurvata halophila</name>
    <dbReference type="NCBI Taxonomy" id="1419723"/>
    <lineage>
        <taxon>Bacteria</taxon>
        <taxon>Pseudomonadati</taxon>
        <taxon>Pseudomonadota</taxon>
        <taxon>Alphaproteobacteria</taxon>
        <taxon>Rhodospirillales</taxon>
        <taxon>Rhodovibrionaceae</taxon>
        <taxon>Fodinicurvata</taxon>
    </lineage>
</organism>
<evidence type="ECO:0000256" key="9">
    <source>
        <dbReference type="ARBA" id="ARBA00022748"/>
    </source>
</evidence>
<comment type="similarity">
    <text evidence="3 12">Belongs to the CcmB/CycW/HelB family.</text>
</comment>
<dbReference type="Pfam" id="PF03379">
    <property type="entry name" value="CcmB"/>
    <property type="match status" value="1"/>
</dbReference>
<accession>A0ABV8UKP1</accession>